<feature type="transmembrane region" description="Helical" evidence="6">
    <location>
        <begin position="12"/>
        <end position="34"/>
    </location>
</feature>
<dbReference type="GO" id="GO:0005385">
    <property type="term" value="F:zinc ion transmembrane transporter activity"/>
    <property type="evidence" value="ECO:0007669"/>
    <property type="project" value="TreeGrafter"/>
</dbReference>
<feature type="transmembrane region" description="Helical" evidence="6">
    <location>
        <begin position="372"/>
        <end position="395"/>
    </location>
</feature>
<name>A0A1E4RKJ7_9ASCO</name>
<dbReference type="EMBL" id="KV454540">
    <property type="protein sequence ID" value="ODV67789.1"/>
    <property type="molecule type" value="Genomic_DNA"/>
</dbReference>
<dbReference type="OrthoDB" id="262547at2759"/>
<evidence type="ECO:0000313" key="8">
    <source>
        <dbReference type="Proteomes" id="UP000095085"/>
    </source>
</evidence>
<feature type="transmembrane region" description="Helical" evidence="6">
    <location>
        <begin position="55"/>
        <end position="76"/>
    </location>
</feature>
<evidence type="ECO:0000256" key="4">
    <source>
        <dbReference type="ARBA" id="ARBA00023136"/>
    </source>
</evidence>
<dbReference type="InterPro" id="IPR003689">
    <property type="entry name" value="ZIP"/>
</dbReference>
<feature type="region of interest" description="Disordered" evidence="5">
    <location>
        <begin position="133"/>
        <end position="164"/>
    </location>
</feature>
<protein>
    <recommendedName>
        <fullName evidence="9">Zinc/iron permease</fullName>
    </recommendedName>
</protein>
<feature type="compositionally biased region" description="Basic and acidic residues" evidence="5">
    <location>
        <begin position="133"/>
        <end position="152"/>
    </location>
</feature>
<reference evidence="8" key="1">
    <citation type="submission" date="2016-05" db="EMBL/GenBank/DDBJ databases">
        <title>Comparative genomics of biotechnologically important yeasts.</title>
        <authorList>
            <consortium name="DOE Joint Genome Institute"/>
            <person name="Riley R."/>
            <person name="Haridas S."/>
            <person name="Wolfe K.H."/>
            <person name="Lopes M.R."/>
            <person name="Hittinger C.T."/>
            <person name="Goker M."/>
            <person name="Salamov A."/>
            <person name="Wisecaver J."/>
            <person name="Long T.M."/>
            <person name="Aerts A.L."/>
            <person name="Barry K."/>
            <person name="Choi C."/>
            <person name="Clum A."/>
            <person name="Coughlan A.Y."/>
            <person name="Deshpande S."/>
            <person name="Douglass A.P."/>
            <person name="Hanson S.J."/>
            <person name="Klenk H.-P."/>
            <person name="Labutti K."/>
            <person name="Lapidus A."/>
            <person name="Lindquist E."/>
            <person name="Lipzen A."/>
            <person name="Meier-Kolthoff J.P."/>
            <person name="Ohm R.A."/>
            <person name="Otillar R.P."/>
            <person name="Pangilinan J."/>
            <person name="Peng Y."/>
            <person name="Rokas A."/>
            <person name="Rosa C.A."/>
            <person name="Scheuner C."/>
            <person name="Sibirny A.A."/>
            <person name="Slot J.C."/>
            <person name="Stielow J.B."/>
            <person name="Sun H."/>
            <person name="Kurtzman C.P."/>
            <person name="Blackwell M."/>
            <person name="Grigoriev I.V."/>
            <person name="Jeffries T.W."/>
        </authorList>
    </citation>
    <scope>NUCLEOTIDE SEQUENCE [LARGE SCALE GENOMIC DNA]</scope>
    <source>
        <strain evidence="8">NRRL Y-1933</strain>
    </source>
</reference>
<dbReference type="Pfam" id="PF02535">
    <property type="entry name" value="Zip"/>
    <property type="match status" value="1"/>
</dbReference>
<organism evidence="7 8">
    <name type="scientific">Hyphopichia burtonii NRRL Y-1933</name>
    <dbReference type="NCBI Taxonomy" id="984485"/>
    <lineage>
        <taxon>Eukaryota</taxon>
        <taxon>Fungi</taxon>
        <taxon>Dikarya</taxon>
        <taxon>Ascomycota</taxon>
        <taxon>Saccharomycotina</taxon>
        <taxon>Pichiomycetes</taxon>
        <taxon>Debaryomycetaceae</taxon>
        <taxon>Hyphopichia</taxon>
    </lineage>
</organism>
<sequence length="465" mass="52051">MFAYGWGQGWNLTILSSCLCAAGCFVIFIDDLYALIFPKSITSRFKLELKQNFTFLNGLLGFSAGCLLFTSLFRLLPEASEYIHNSVKKVNGEIEKSLNEKLIISYIVGILICLGFNHLLHLITSESVVHCSHDDSESGHNHEEHEHHTHEEHDDDEENEVANETSPLIHQPHAIMGRKTSTKSLIHLLTPSGQEVGECKGYSSAELCLYQHDLNEDENQGEAQETESSLHYCEIPSLHESIHHGRTSTDHHKHSHDHHKHSHDHRKHSHDSSHANPLDENHSQHKHDHHHHISSPLSRLLLIGIQTTLAITLHKFPEGFITFITSETNPELGISIFISLLFHNFTEGFSMCLPLFYLFTQSSNKKYAKLKAVVISSLLGGLSQPLGALAGWFFLTFYGNQDKIDLLQLNLIFGITLAITSGFLSVVGLSMYGSAVSFSGSLNFVMVWCLLGMSLIGLLTIVSYE</sequence>
<dbReference type="Proteomes" id="UP000095085">
    <property type="component" value="Unassembled WGS sequence"/>
</dbReference>
<evidence type="ECO:0008006" key="9">
    <source>
        <dbReference type="Google" id="ProtNLM"/>
    </source>
</evidence>
<accession>A0A1E4RKJ7</accession>
<feature type="compositionally biased region" description="Basic and acidic residues" evidence="5">
    <location>
        <begin position="270"/>
        <end position="283"/>
    </location>
</feature>
<keyword evidence="4 6" id="KW-0472">Membrane</keyword>
<evidence type="ECO:0000256" key="6">
    <source>
        <dbReference type="SAM" id="Phobius"/>
    </source>
</evidence>
<dbReference type="PANTHER" id="PTHR11040">
    <property type="entry name" value="ZINC/IRON TRANSPORTER"/>
    <property type="match status" value="1"/>
</dbReference>
<evidence type="ECO:0000313" key="7">
    <source>
        <dbReference type="EMBL" id="ODV67789.1"/>
    </source>
</evidence>
<dbReference type="AlphaFoldDB" id="A0A1E4RKJ7"/>
<feature type="region of interest" description="Disordered" evidence="5">
    <location>
        <begin position="244"/>
        <end position="290"/>
    </location>
</feature>
<feature type="compositionally biased region" description="Basic residues" evidence="5">
    <location>
        <begin position="251"/>
        <end position="269"/>
    </location>
</feature>
<dbReference type="GO" id="GO:0016020">
    <property type="term" value="C:membrane"/>
    <property type="evidence" value="ECO:0007669"/>
    <property type="project" value="UniProtKB-SubCell"/>
</dbReference>
<feature type="transmembrane region" description="Helical" evidence="6">
    <location>
        <begin position="444"/>
        <end position="464"/>
    </location>
</feature>
<dbReference type="RefSeq" id="XP_020076856.1">
    <property type="nucleotide sequence ID" value="XM_020221091.1"/>
</dbReference>
<feature type="transmembrane region" description="Helical" evidence="6">
    <location>
        <begin position="103"/>
        <end position="123"/>
    </location>
</feature>
<dbReference type="GeneID" id="30995641"/>
<comment type="subcellular location">
    <subcellularLocation>
        <location evidence="1">Membrane</location>
        <topology evidence="1">Multi-pass membrane protein</topology>
    </subcellularLocation>
</comment>
<dbReference type="STRING" id="984485.A0A1E4RKJ7"/>
<keyword evidence="2 6" id="KW-0812">Transmembrane</keyword>
<evidence type="ECO:0000256" key="2">
    <source>
        <dbReference type="ARBA" id="ARBA00022692"/>
    </source>
</evidence>
<evidence type="ECO:0000256" key="5">
    <source>
        <dbReference type="SAM" id="MobiDB-lite"/>
    </source>
</evidence>
<evidence type="ECO:0000256" key="1">
    <source>
        <dbReference type="ARBA" id="ARBA00004141"/>
    </source>
</evidence>
<keyword evidence="8" id="KW-1185">Reference proteome</keyword>
<feature type="transmembrane region" description="Helical" evidence="6">
    <location>
        <begin position="407"/>
        <end position="432"/>
    </location>
</feature>
<dbReference type="PANTHER" id="PTHR11040:SF210">
    <property type="entry name" value="ZINC-REGULATED TRANSPORTER 3"/>
    <property type="match status" value="1"/>
</dbReference>
<evidence type="ECO:0000256" key="3">
    <source>
        <dbReference type="ARBA" id="ARBA00022989"/>
    </source>
</evidence>
<proteinExistence type="predicted"/>
<gene>
    <name evidence="7" type="ORF">HYPBUDRAFT_152572</name>
</gene>
<keyword evidence="3 6" id="KW-1133">Transmembrane helix</keyword>